<evidence type="ECO:0000256" key="3">
    <source>
        <dbReference type="ARBA" id="ARBA00048488"/>
    </source>
</evidence>
<dbReference type="AlphaFoldDB" id="A0A918WK40"/>
<dbReference type="Gene3D" id="2.170.150.20">
    <property type="entry name" value="Peptide methionine sulfoxide reductase"/>
    <property type="match status" value="1"/>
</dbReference>
<feature type="signal peptide" evidence="5">
    <location>
        <begin position="1"/>
        <end position="27"/>
    </location>
</feature>
<proteinExistence type="predicted"/>
<feature type="chain" id="PRO_5036744304" description="peptide-methionine (R)-S-oxide reductase" evidence="5">
    <location>
        <begin position="28"/>
        <end position="200"/>
    </location>
</feature>
<dbReference type="InterPro" id="IPR011057">
    <property type="entry name" value="Mss4-like_sf"/>
</dbReference>
<accession>A0A918WK40</accession>
<dbReference type="NCBIfam" id="TIGR00357">
    <property type="entry name" value="peptide-methionine (R)-S-oxide reductase MsrB"/>
    <property type="match status" value="1"/>
</dbReference>
<dbReference type="GO" id="GO:0033743">
    <property type="term" value="F:peptide-methionine (R)-S-oxide reductase activity"/>
    <property type="evidence" value="ECO:0007669"/>
    <property type="project" value="UniProtKB-EC"/>
</dbReference>
<name>A0A918WK40_9BACT</name>
<dbReference type="EC" id="1.8.4.12" evidence="1"/>
<dbReference type="SUPFAM" id="SSF51316">
    <property type="entry name" value="Mss4-like"/>
    <property type="match status" value="1"/>
</dbReference>
<keyword evidence="5" id="KW-0732">Signal</keyword>
<evidence type="ECO:0000256" key="5">
    <source>
        <dbReference type="SAM" id="SignalP"/>
    </source>
</evidence>
<dbReference type="RefSeq" id="WP_229809482.1">
    <property type="nucleotide sequence ID" value="NZ_BMXI01000008.1"/>
</dbReference>
<dbReference type="InterPro" id="IPR002579">
    <property type="entry name" value="Met_Sox_Rdtase_MsrB_dom"/>
</dbReference>
<comment type="caution">
    <text evidence="7">The sequence shown here is derived from an EMBL/GenBank/DDBJ whole genome shotgun (WGS) entry which is preliminary data.</text>
</comment>
<protein>
    <recommendedName>
        <fullName evidence="1">peptide-methionine (R)-S-oxide reductase</fullName>
        <ecNumber evidence="1">1.8.4.12</ecNumber>
    </recommendedName>
</protein>
<evidence type="ECO:0000256" key="1">
    <source>
        <dbReference type="ARBA" id="ARBA00012499"/>
    </source>
</evidence>
<evidence type="ECO:0000313" key="8">
    <source>
        <dbReference type="Proteomes" id="UP000644507"/>
    </source>
</evidence>
<feature type="domain" description="MsrB" evidence="6">
    <location>
        <begin position="52"/>
        <end position="178"/>
    </location>
</feature>
<keyword evidence="8" id="KW-1185">Reference proteome</keyword>
<dbReference type="InterPro" id="IPR028427">
    <property type="entry name" value="Met_Sox_Rdtase_MsrB"/>
</dbReference>
<dbReference type="Pfam" id="PF01641">
    <property type="entry name" value="SelR"/>
    <property type="match status" value="1"/>
</dbReference>
<comment type="catalytic activity">
    <reaction evidence="3">
        <text>L-methionyl-[protein] + [thioredoxin]-disulfide + H2O = L-methionyl-(R)-S-oxide-[protein] + [thioredoxin]-dithiol</text>
        <dbReference type="Rhea" id="RHEA:24164"/>
        <dbReference type="Rhea" id="RHEA-COMP:10698"/>
        <dbReference type="Rhea" id="RHEA-COMP:10700"/>
        <dbReference type="Rhea" id="RHEA-COMP:12313"/>
        <dbReference type="Rhea" id="RHEA-COMP:12314"/>
        <dbReference type="ChEBI" id="CHEBI:15377"/>
        <dbReference type="ChEBI" id="CHEBI:16044"/>
        <dbReference type="ChEBI" id="CHEBI:29950"/>
        <dbReference type="ChEBI" id="CHEBI:45764"/>
        <dbReference type="ChEBI" id="CHEBI:50058"/>
        <dbReference type="EC" id="1.8.4.12"/>
    </reaction>
</comment>
<sequence length="200" mass="22224">MTTRTLITSLALGLTVAMGGLALSQQAKGDKQVMEVVTEKPEEPTQKVVKSEEEWKKELTPEQYRVLRESGTDRAFGQVYKEFKEQGEGTYICVGCNTELFTSEGKFDAHCGWPSFYDPAKNENVKTVPDVSGGMIRTEVRCANCDGHLGHLFEGEGFDTPTDQRYCINGSVLRFVPKKDKADEKAAAADEKAETEKKEK</sequence>
<evidence type="ECO:0000256" key="4">
    <source>
        <dbReference type="SAM" id="MobiDB-lite"/>
    </source>
</evidence>
<reference evidence="7" key="1">
    <citation type="journal article" date="2014" name="Int. J. Syst. Evol. Microbiol.">
        <title>Complete genome sequence of Corynebacterium casei LMG S-19264T (=DSM 44701T), isolated from a smear-ripened cheese.</title>
        <authorList>
            <consortium name="US DOE Joint Genome Institute (JGI-PGF)"/>
            <person name="Walter F."/>
            <person name="Albersmeier A."/>
            <person name="Kalinowski J."/>
            <person name="Ruckert C."/>
        </authorList>
    </citation>
    <scope>NUCLEOTIDE SEQUENCE</scope>
    <source>
        <strain evidence="7">KCTC 12988</strain>
    </source>
</reference>
<reference evidence="7" key="2">
    <citation type="submission" date="2020-09" db="EMBL/GenBank/DDBJ databases">
        <authorList>
            <person name="Sun Q."/>
            <person name="Kim S."/>
        </authorList>
    </citation>
    <scope>NUCLEOTIDE SEQUENCE</scope>
    <source>
        <strain evidence="7">KCTC 12988</strain>
    </source>
</reference>
<feature type="region of interest" description="Disordered" evidence="4">
    <location>
        <begin position="180"/>
        <end position="200"/>
    </location>
</feature>
<dbReference type="GO" id="GO:0005737">
    <property type="term" value="C:cytoplasm"/>
    <property type="evidence" value="ECO:0007669"/>
    <property type="project" value="TreeGrafter"/>
</dbReference>
<dbReference type="EMBL" id="BMXI01000008">
    <property type="protein sequence ID" value="GHC54782.1"/>
    <property type="molecule type" value="Genomic_DNA"/>
</dbReference>
<evidence type="ECO:0000256" key="2">
    <source>
        <dbReference type="ARBA" id="ARBA00023002"/>
    </source>
</evidence>
<dbReference type="PROSITE" id="PS51790">
    <property type="entry name" value="MSRB"/>
    <property type="match status" value="1"/>
</dbReference>
<gene>
    <name evidence="7" type="ORF">GCM10007100_21610</name>
</gene>
<dbReference type="GO" id="GO:0030091">
    <property type="term" value="P:protein repair"/>
    <property type="evidence" value="ECO:0007669"/>
    <property type="project" value="InterPro"/>
</dbReference>
<dbReference type="PANTHER" id="PTHR10173:SF52">
    <property type="entry name" value="METHIONINE-R-SULFOXIDE REDUCTASE B1"/>
    <property type="match status" value="1"/>
</dbReference>
<dbReference type="PANTHER" id="PTHR10173">
    <property type="entry name" value="METHIONINE SULFOXIDE REDUCTASE"/>
    <property type="match status" value="1"/>
</dbReference>
<organism evidence="7 8">
    <name type="scientific">Roseibacillus persicicus</name>
    <dbReference type="NCBI Taxonomy" id="454148"/>
    <lineage>
        <taxon>Bacteria</taxon>
        <taxon>Pseudomonadati</taxon>
        <taxon>Verrucomicrobiota</taxon>
        <taxon>Verrucomicrobiia</taxon>
        <taxon>Verrucomicrobiales</taxon>
        <taxon>Verrucomicrobiaceae</taxon>
        <taxon>Roseibacillus</taxon>
    </lineage>
</organism>
<evidence type="ECO:0000259" key="6">
    <source>
        <dbReference type="PROSITE" id="PS51790"/>
    </source>
</evidence>
<evidence type="ECO:0000313" key="7">
    <source>
        <dbReference type="EMBL" id="GHC54782.1"/>
    </source>
</evidence>
<dbReference type="Proteomes" id="UP000644507">
    <property type="component" value="Unassembled WGS sequence"/>
</dbReference>
<dbReference type="GO" id="GO:0006979">
    <property type="term" value="P:response to oxidative stress"/>
    <property type="evidence" value="ECO:0007669"/>
    <property type="project" value="InterPro"/>
</dbReference>
<keyword evidence="2" id="KW-0560">Oxidoreductase</keyword>